<dbReference type="InterPro" id="IPR017850">
    <property type="entry name" value="Alkaline_phosphatase_core_sf"/>
</dbReference>
<name>A0A1H4BIX5_9BACT</name>
<dbReference type="EMBL" id="FNQY01000022">
    <property type="protein sequence ID" value="SEA48066.1"/>
    <property type="molecule type" value="Genomic_DNA"/>
</dbReference>
<feature type="domain" description="Sulfatase N-terminal" evidence="5">
    <location>
        <begin position="49"/>
        <end position="197"/>
    </location>
</feature>
<dbReference type="PANTHER" id="PTHR42693">
    <property type="entry name" value="ARYLSULFATASE FAMILY MEMBER"/>
    <property type="match status" value="1"/>
</dbReference>
<proteinExistence type="inferred from homology"/>
<dbReference type="AlphaFoldDB" id="A0A1H4BIX5"/>
<evidence type="ECO:0000313" key="6">
    <source>
        <dbReference type="EMBL" id="SEA48066.1"/>
    </source>
</evidence>
<dbReference type="InterPro" id="IPR050738">
    <property type="entry name" value="Sulfatase"/>
</dbReference>
<dbReference type="GO" id="GO:0046872">
    <property type="term" value="F:metal ion binding"/>
    <property type="evidence" value="ECO:0007669"/>
    <property type="project" value="UniProtKB-KW"/>
</dbReference>
<comment type="similarity">
    <text evidence="1">Belongs to the sulfatase family.</text>
</comment>
<dbReference type="InterPro" id="IPR000917">
    <property type="entry name" value="Sulfatase_N"/>
</dbReference>
<keyword evidence="3" id="KW-0378">Hydrolase</keyword>
<keyword evidence="7" id="KW-1185">Reference proteome</keyword>
<gene>
    <name evidence="6" type="ORF">SAMN05192529_1221</name>
</gene>
<accession>A0A1H4BIX5</accession>
<evidence type="ECO:0000256" key="2">
    <source>
        <dbReference type="ARBA" id="ARBA00022723"/>
    </source>
</evidence>
<dbReference type="Gene3D" id="3.40.720.10">
    <property type="entry name" value="Alkaline Phosphatase, subunit A"/>
    <property type="match status" value="1"/>
</dbReference>
<dbReference type="STRING" id="551991.SAMN05192529_1221"/>
<dbReference type="Pfam" id="PF00884">
    <property type="entry name" value="Sulfatase"/>
    <property type="match status" value="1"/>
</dbReference>
<keyword evidence="4" id="KW-0106">Calcium</keyword>
<sequence length="198" mass="22272">MGGNAHWLQTSCYLDQQYFNGMKRVFLSFLVLISGWAVSVKAQSADQRPNILIIVSDDHAYQSIGTYGSPYGATPHIDKLASEGATYYNAFVTNSLCGPSRACLLTSKYSNLNGFEDNFSKFDPAQPTFASYLTDAGYQTAWIGKWHLGSLPQHFSYFNIVPEQGYYYNPDFIDMNNDTTRKNGYITNVITDLSENWL</sequence>
<keyword evidence="2" id="KW-0479">Metal-binding</keyword>
<evidence type="ECO:0000313" key="7">
    <source>
        <dbReference type="Proteomes" id="UP000199041"/>
    </source>
</evidence>
<dbReference type="InterPro" id="IPR024607">
    <property type="entry name" value="Sulfatase_CS"/>
</dbReference>
<reference evidence="6 7" key="1">
    <citation type="submission" date="2016-10" db="EMBL/GenBank/DDBJ databases">
        <authorList>
            <person name="de Groot N.N."/>
        </authorList>
    </citation>
    <scope>NUCLEOTIDE SEQUENCE [LARGE SCALE GENOMIC DNA]</scope>
    <source>
        <strain evidence="6 7">Vu-144</strain>
    </source>
</reference>
<dbReference type="SUPFAM" id="SSF53649">
    <property type="entry name" value="Alkaline phosphatase-like"/>
    <property type="match status" value="1"/>
</dbReference>
<dbReference type="GO" id="GO:0004065">
    <property type="term" value="F:arylsulfatase activity"/>
    <property type="evidence" value="ECO:0007669"/>
    <property type="project" value="TreeGrafter"/>
</dbReference>
<organism evidence="6 7">
    <name type="scientific">Arachidicoccus rhizosphaerae</name>
    <dbReference type="NCBI Taxonomy" id="551991"/>
    <lineage>
        <taxon>Bacteria</taxon>
        <taxon>Pseudomonadati</taxon>
        <taxon>Bacteroidota</taxon>
        <taxon>Chitinophagia</taxon>
        <taxon>Chitinophagales</taxon>
        <taxon>Chitinophagaceae</taxon>
        <taxon>Arachidicoccus</taxon>
    </lineage>
</organism>
<dbReference type="PANTHER" id="PTHR42693:SF53">
    <property type="entry name" value="ENDO-4-O-SULFATASE"/>
    <property type="match status" value="1"/>
</dbReference>
<dbReference type="PROSITE" id="PS00149">
    <property type="entry name" value="SULFATASE_2"/>
    <property type="match status" value="1"/>
</dbReference>
<evidence type="ECO:0000256" key="3">
    <source>
        <dbReference type="ARBA" id="ARBA00022801"/>
    </source>
</evidence>
<evidence type="ECO:0000256" key="4">
    <source>
        <dbReference type="ARBA" id="ARBA00022837"/>
    </source>
</evidence>
<evidence type="ECO:0000256" key="1">
    <source>
        <dbReference type="ARBA" id="ARBA00008779"/>
    </source>
</evidence>
<feature type="non-terminal residue" evidence="6">
    <location>
        <position position="198"/>
    </location>
</feature>
<dbReference type="Proteomes" id="UP000199041">
    <property type="component" value="Unassembled WGS sequence"/>
</dbReference>
<protein>
    <submittedName>
        <fullName evidence="6">Sulfatase</fullName>
    </submittedName>
</protein>
<evidence type="ECO:0000259" key="5">
    <source>
        <dbReference type="Pfam" id="PF00884"/>
    </source>
</evidence>